<protein>
    <submittedName>
        <fullName evidence="2">Uncharacterized protein</fullName>
    </submittedName>
</protein>
<name>A0ABQ5SJA3_9CHLO</name>
<dbReference type="EMBL" id="BSDZ01000089">
    <property type="protein sequence ID" value="GLI70052.1"/>
    <property type="molecule type" value="Genomic_DNA"/>
</dbReference>
<proteinExistence type="predicted"/>
<feature type="compositionally biased region" description="Low complexity" evidence="1">
    <location>
        <begin position="1"/>
        <end position="12"/>
    </location>
</feature>
<organism evidence="2 3">
    <name type="scientific">Volvox africanus</name>
    <dbReference type="NCBI Taxonomy" id="51714"/>
    <lineage>
        <taxon>Eukaryota</taxon>
        <taxon>Viridiplantae</taxon>
        <taxon>Chlorophyta</taxon>
        <taxon>core chlorophytes</taxon>
        <taxon>Chlorophyceae</taxon>
        <taxon>CS clade</taxon>
        <taxon>Chlamydomonadales</taxon>
        <taxon>Volvocaceae</taxon>
        <taxon>Volvox</taxon>
    </lineage>
</organism>
<sequence length="127" mass="13500">GGGVDAAGAEAAGGHRGGSGRDGGGSQRGEVAVYHDFLGVTCRAVLGGEEFAPLICMNLELMAARFNALGEHLPAQRAEVPGYVDDEVPYGVYDFFRQDNLSDVNQLAPFVCRRNLLHLSCKITRCC</sequence>
<evidence type="ECO:0000313" key="2">
    <source>
        <dbReference type="EMBL" id="GLI70052.1"/>
    </source>
</evidence>
<reference evidence="2 3" key="1">
    <citation type="journal article" date="2023" name="IScience">
        <title>Expanded male sex-determining region conserved during the evolution of homothallism in the green alga Volvox.</title>
        <authorList>
            <person name="Yamamoto K."/>
            <person name="Matsuzaki R."/>
            <person name="Mahakham W."/>
            <person name="Heman W."/>
            <person name="Sekimoto H."/>
            <person name="Kawachi M."/>
            <person name="Minakuchi Y."/>
            <person name="Toyoda A."/>
            <person name="Nozaki H."/>
        </authorList>
    </citation>
    <scope>NUCLEOTIDE SEQUENCE [LARGE SCALE GENOMIC DNA]</scope>
    <source>
        <strain evidence="2 3">NIES-4468</strain>
    </source>
</reference>
<feature type="region of interest" description="Disordered" evidence="1">
    <location>
        <begin position="1"/>
        <end position="26"/>
    </location>
</feature>
<dbReference type="Proteomes" id="UP001165090">
    <property type="component" value="Unassembled WGS sequence"/>
</dbReference>
<accession>A0ABQ5SJA3</accession>
<evidence type="ECO:0000313" key="3">
    <source>
        <dbReference type="Proteomes" id="UP001165090"/>
    </source>
</evidence>
<keyword evidence="3" id="KW-1185">Reference proteome</keyword>
<feature type="non-terminal residue" evidence="2">
    <location>
        <position position="1"/>
    </location>
</feature>
<gene>
    <name evidence="2" type="ORF">VaNZ11_014821</name>
</gene>
<comment type="caution">
    <text evidence="2">The sequence shown here is derived from an EMBL/GenBank/DDBJ whole genome shotgun (WGS) entry which is preliminary data.</text>
</comment>
<feature type="compositionally biased region" description="Gly residues" evidence="1">
    <location>
        <begin position="14"/>
        <end position="26"/>
    </location>
</feature>
<evidence type="ECO:0000256" key="1">
    <source>
        <dbReference type="SAM" id="MobiDB-lite"/>
    </source>
</evidence>